<dbReference type="EMBL" id="LR215974">
    <property type="protein sequence ID" value="VFB04287.1"/>
    <property type="molecule type" value="Genomic_DNA"/>
</dbReference>
<dbReference type="AlphaFoldDB" id="A0A4U8WCZ6"/>
<protein>
    <recommendedName>
        <fullName evidence="3">Lipocalin-like domain-containing protein</fullName>
    </recommendedName>
</protein>
<sequence>MALIQQNHMKILKTPAISLFIITALFFSCKENKKDKIESVFAGETSKKWYAYSIDSTHCSQGFYPNRVKEFFKDGRQIQYINNFTTKNLDRIPKDDMYNPEKWFVINDSVVSISSVRNPKSGYYHKFTRKILYYSSDTIILQDGKKGNYQGILLLTRYKEKDK</sequence>
<evidence type="ECO:0008006" key="3">
    <source>
        <dbReference type="Google" id="ProtNLM"/>
    </source>
</evidence>
<dbReference type="Proteomes" id="UP000290013">
    <property type="component" value="Chromosome"/>
</dbReference>
<evidence type="ECO:0000313" key="2">
    <source>
        <dbReference type="Proteomes" id="UP000290013"/>
    </source>
</evidence>
<name>A0A4U8WCZ6_9FLAO</name>
<organism evidence="1 2">
    <name type="scientific">Chryseobacterium taihuense</name>
    <dbReference type="NCBI Taxonomy" id="1141221"/>
    <lineage>
        <taxon>Bacteria</taxon>
        <taxon>Pseudomonadati</taxon>
        <taxon>Bacteroidota</taxon>
        <taxon>Flavobacteriia</taxon>
        <taxon>Flavobacteriales</taxon>
        <taxon>Weeksellaceae</taxon>
        <taxon>Chryseobacterium group</taxon>
        <taxon>Chryseobacterium</taxon>
    </lineage>
</organism>
<accession>A0A4U8WCZ6</accession>
<dbReference type="KEGG" id="ctai:NCTC12078_02310"/>
<reference evidence="1 2" key="1">
    <citation type="submission" date="2019-02" db="EMBL/GenBank/DDBJ databases">
        <authorList>
            <consortium name="Pathogen Informatics"/>
        </authorList>
    </citation>
    <scope>NUCLEOTIDE SEQUENCE [LARGE SCALE GENOMIC DNA]</scope>
    <source>
        <strain evidence="1 2">3012STDY6944375</strain>
    </source>
</reference>
<proteinExistence type="predicted"/>
<gene>
    <name evidence="1" type="ORF">NCTC12078_02310</name>
</gene>
<evidence type="ECO:0000313" key="1">
    <source>
        <dbReference type="EMBL" id="VFB04287.1"/>
    </source>
</evidence>